<dbReference type="Pfam" id="PF18075">
    <property type="entry name" value="FtsX_ECD"/>
    <property type="match status" value="1"/>
</dbReference>
<evidence type="ECO:0000256" key="2">
    <source>
        <dbReference type="SAM" id="Phobius"/>
    </source>
</evidence>
<dbReference type="EMBL" id="JAATVY010000007">
    <property type="protein sequence ID" value="NJC70572.1"/>
    <property type="molecule type" value="Genomic_DNA"/>
</dbReference>
<accession>A0ABX0XZ99</accession>
<dbReference type="InterPro" id="IPR040690">
    <property type="entry name" value="FtsX_ECD"/>
</dbReference>
<comment type="caution">
    <text evidence="4">The sequence shown here is derived from an EMBL/GenBank/DDBJ whole genome shotgun (WGS) entry which is preliminary data.</text>
</comment>
<evidence type="ECO:0000259" key="3">
    <source>
        <dbReference type="Pfam" id="PF18075"/>
    </source>
</evidence>
<reference evidence="4 5" key="1">
    <citation type="submission" date="2020-03" db="EMBL/GenBank/DDBJ databases">
        <title>WGS of the type strain of Planosporangium spp.</title>
        <authorList>
            <person name="Thawai C."/>
        </authorList>
    </citation>
    <scope>NUCLEOTIDE SEQUENCE [LARGE SCALE GENOMIC DNA]</scope>
    <source>
        <strain evidence="4 5">TBRC 5610</strain>
    </source>
</reference>
<name>A0ABX0XZ99_9ACTN</name>
<evidence type="ECO:0000313" key="4">
    <source>
        <dbReference type="EMBL" id="NJC70572.1"/>
    </source>
</evidence>
<organism evidence="4 5">
    <name type="scientific">Planosporangium thailandense</name>
    <dbReference type="NCBI Taxonomy" id="765197"/>
    <lineage>
        <taxon>Bacteria</taxon>
        <taxon>Bacillati</taxon>
        <taxon>Actinomycetota</taxon>
        <taxon>Actinomycetes</taxon>
        <taxon>Micromonosporales</taxon>
        <taxon>Micromonosporaceae</taxon>
        <taxon>Planosporangium</taxon>
    </lineage>
</organism>
<keyword evidence="2" id="KW-0472">Membrane</keyword>
<protein>
    <recommendedName>
        <fullName evidence="3">FtsX extracellular domain-containing protein</fullName>
    </recommendedName>
</protein>
<feature type="domain" description="FtsX extracellular" evidence="3">
    <location>
        <begin position="117"/>
        <end position="206"/>
    </location>
</feature>
<evidence type="ECO:0000313" key="5">
    <source>
        <dbReference type="Proteomes" id="UP000722989"/>
    </source>
</evidence>
<feature type="region of interest" description="Disordered" evidence="1">
    <location>
        <begin position="78"/>
        <end position="108"/>
    </location>
</feature>
<feature type="transmembrane region" description="Helical" evidence="2">
    <location>
        <begin position="39"/>
        <end position="60"/>
    </location>
</feature>
<dbReference type="Proteomes" id="UP000722989">
    <property type="component" value="Unassembled WGS sequence"/>
</dbReference>
<dbReference type="RefSeq" id="WP_167925480.1">
    <property type="nucleotide sequence ID" value="NZ_JAATVY010000007.1"/>
</dbReference>
<dbReference type="Gene3D" id="3.30.70.3040">
    <property type="match status" value="1"/>
</dbReference>
<proteinExistence type="predicted"/>
<keyword evidence="2" id="KW-1133">Transmembrane helix</keyword>
<sequence length="211" mass="21767">MSARIREALDDLEHEVAALPLAPPHAIRARGRARRRRQAAVVATVAAGVAVTGAVALPSLTGRAGPAGVRSQQVVAAPVPSDSASTRATGGCVNPSASPTPSDADRAGALATSRKARVFLKPTATSTEKAAVDAALRGLKDVTAIEFLSHEHQWQRFAAQYCYAPDLVAATRPDSLPEAFDLTLASAGDYSDVEATIGRMAGVDSVVHAVP</sequence>
<keyword evidence="2" id="KW-0812">Transmembrane</keyword>
<gene>
    <name evidence="4" type="ORF">HC031_12730</name>
</gene>
<keyword evidence="5" id="KW-1185">Reference proteome</keyword>
<evidence type="ECO:0000256" key="1">
    <source>
        <dbReference type="SAM" id="MobiDB-lite"/>
    </source>
</evidence>